<accession>A0A497YP61</accession>
<name>A0A497YP61_9RHOB</name>
<dbReference type="AlphaFoldDB" id="A0A497YP61"/>
<comment type="caution">
    <text evidence="2">The sequence shown here is derived from an EMBL/GenBank/DDBJ whole genome shotgun (WGS) entry which is preliminary data.</text>
</comment>
<dbReference type="SUPFAM" id="SSF56601">
    <property type="entry name" value="beta-lactamase/transpeptidase-like"/>
    <property type="match status" value="1"/>
</dbReference>
<dbReference type="Proteomes" id="UP000271700">
    <property type="component" value="Unassembled WGS sequence"/>
</dbReference>
<dbReference type="STRING" id="981384.GCA_000192475_00006"/>
<gene>
    <name evidence="2" type="ORF">CLV75_4437</name>
</gene>
<reference evidence="2 3" key="1">
    <citation type="submission" date="2018-10" db="EMBL/GenBank/DDBJ databases">
        <title>Genomic Encyclopedia of Archaeal and Bacterial Type Strains, Phase II (KMG-II): from individual species to whole genera.</title>
        <authorList>
            <person name="Goeker M."/>
        </authorList>
    </citation>
    <scope>NUCLEOTIDE SEQUENCE [LARGE SCALE GENOMIC DNA]</scope>
    <source>
        <strain evidence="2 3">DSM 29317</strain>
    </source>
</reference>
<dbReference type="InterPro" id="IPR001466">
    <property type="entry name" value="Beta-lactam-related"/>
</dbReference>
<dbReference type="PANTHER" id="PTHR43283">
    <property type="entry name" value="BETA-LACTAMASE-RELATED"/>
    <property type="match status" value="1"/>
</dbReference>
<evidence type="ECO:0000259" key="1">
    <source>
        <dbReference type="Pfam" id="PF00144"/>
    </source>
</evidence>
<organism evidence="2 3">
    <name type="scientific">Ruegeria conchae</name>
    <dbReference type="NCBI Taxonomy" id="981384"/>
    <lineage>
        <taxon>Bacteria</taxon>
        <taxon>Pseudomonadati</taxon>
        <taxon>Pseudomonadota</taxon>
        <taxon>Alphaproteobacteria</taxon>
        <taxon>Rhodobacterales</taxon>
        <taxon>Roseobacteraceae</taxon>
        <taxon>Ruegeria</taxon>
    </lineage>
</organism>
<dbReference type="RefSeq" id="WP_010443740.1">
    <property type="nucleotide sequence ID" value="NZ_AEYW01000028.1"/>
</dbReference>
<dbReference type="InterPro" id="IPR050789">
    <property type="entry name" value="Diverse_Enzym_Activities"/>
</dbReference>
<evidence type="ECO:0000313" key="3">
    <source>
        <dbReference type="Proteomes" id="UP000271700"/>
    </source>
</evidence>
<dbReference type="EMBL" id="RCCT01000011">
    <property type="protein sequence ID" value="RLJ97639.1"/>
    <property type="molecule type" value="Genomic_DNA"/>
</dbReference>
<dbReference type="Gene3D" id="3.40.710.10">
    <property type="entry name" value="DD-peptidase/beta-lactamase superfamily"/>
    <property type="match status" value="1"/>
</dbReference>
<dbReference type="Pfam" id="PF00144">
    <property type="entry name" value="Beta-lactamase"/>
    <property type="match status" value="1"/>
</dbReference>
<dbReference type="InterPro" id="IPR012338">
    <property type="entry name" value="Beta-lactam/transpept-like"/>
</dbReference>
<keyword evidence="3" id="KW-1185">Reference proteome</keyword>
<protein>
    <submittedName>
        <fullName evidence="2">CubicO group peptidase (Beta-lactamase class C family)</fullName>
    </submittedName>
</protein>
<evidence type="ECO:0000313" key="2">
    <source>
        <dbReference type="EMBL" id="RLJ97639.1"/>
    </source>
</evidence>
<dbReference type="OrthoDB" id="5377981at2"/>
<sequence>MTVQTVHSYWITASGREGFSGSVEACFPYWSFTKTVISICALKLVERGKLDLDATLKGERYTLRQLLKHTSGLPDYGQFSEYHSAVAAKETPWTRNKLLDVALAKGMLFEPVQGWSYSNIGYMFVVELIEATLETPLREVIADMVCKPLGLNSIVLAETCEQFRRVHWEAATDYDPKWVYHGCLIGNAPDAARLLHALMSGHLLQPVTMRQMLDAKILGGAIPNRPWTECGYALGLMSGALNSVGKAVGHSGGGPFSVNAVYHFPDVTDPITVASFTDGTAEGVAEFAAERLAEDQ</sequence>
<proteinExistence type="predicted"/>
<feature type="domain" description="Beta-lactamase-related" evidence="1">
    <location>
        <begin position="24"/>
        <end position="282"/>
    </location>
</feature>